<evidence type="ECO:0000313" key="4">
    <source>
        <dbReference type="EMBL" id="CAD7230085.1"/>
    </source>
</evidence>
<dbReference type="PANTHER" id="PTHR24320">
    <property type="entry name" value="RETINOL DEHYDROGENASE"/>
    <property type="match status" value="1"/>
</dbReference>
<dbReference type="AlphaFoldDB" id="A0A7R8WEC8"/>
<dbReference type="OrthoDB" id="9989144at2759"/>
<organism evidence="4">
    <name type="scientific">Cyprideis torosa</name>
    <dbReference type="NCBI Taxonomy" id="163714"/>
    <lineage>
        <taxon>Eukaryota</taxon>
        <taxon>Metazoa</taxon>
        <taxon>Ecdysozoa</taxon>
        <taxon>Arthropoda</taxon>
        <taxon>Crustacea</taxon>
        <taxon>Oligostraca</taxon>
        <taxon>Ostracoda</taxon>
        <taxon>Podocopa</taxon>
        <taxon>Podocopida</taxon>
        <taxon>Cytherocopina</taxon>
        <taxon>Cytheroidea</taxon>
        <taxon>Cytherideidae</taxon>
        <taxon>Cyprideis</taxon>
    </lineage>
</organism>
<evidence type="ECO:0000256" key="3">
    <source>
        <dbReference type="ARBA" id="ARBA00023002"/>
    </source>
</evidence>
<dbReference type="EMBL" id="OB662453">
    <property type="protein sequence ID" value="CAD7230085.1"/>
    <property type="molecule type" value="Genomic_DNA"/>
</dbReference>
<keyword evidence="2" id="KW-0521">NADP</keyword>
<dbReference type="SUPFAM" id="SSF51735">
    <property type="entry name" value="NAD(P)-binding Rossmann-fold domains"/>
    <property type="match status" value="1"/>
</dbReference>
<reference evidence="4" key="1">
    <citation type="submission" date="2020-11" db="EMBL/GenBank/DDBJ databases">
        <authorList>
            <person name="Tran Van P."/>
        </authorList>
    </citation>
    <scope>NUCLEOTIDE SEQUENCE</scope>
</reference>
<evidence type="ECO:0000256" key="2">
    <source>
        <dbReference type="ARBA" id="ARBA00022857"/>
    </source>
</evidence>
<name>A0A7R8WEC8_9CRUS</name>
<sequence length="199" mass="22192">MTEDGFEYTFQVNHLAQMYLTLLLSPLLNTGSRVISISSESHRFSSLNGELTTESLCPTAASNYSLMSAYNNSKLLNLWMVQALHQRWFESRGIAVNGVHPGNMVMTEITRHSWLVWLLFLLVRPFTKSLQQAAATSVFAAASPDTTGLSGCYFNNCFPTLPSKAVQNLNLTEQAWKLSMKMLIHATQGTTPPIPKEFL</sequence>
<gene>
    <name evidence="4" type="ORF">CTOB1V02_LOCUS7948</name>
</gene>
<dbReference type="InterPro" id="IPR036291">
    <property type="entry name" value="NAD(P)-bd_dom_sf"/>
</dbReference>
<dbReference type="GO" id="GO:0016491">
    <property type="term" value="F:oxidoreductase activity"/>
    <property type="evidence" value="ECO:0007669"/>
    <property type="project" value="UniProtKB-KW"/>
</dbReference>
<dbReference type="PANTHER" id="PTHR24320:SF282">
    <property type="entry name" value="WW DOMAIN-CONTAINING OXIDOREDUCTASE"/>
    <property type="match status" value="1"/>
</dbReference>
<evidence type="ECO:0000256" key="1">
    <source>
        <dbReference type="ARBA" id="ARBA00006484"/>
    </source>
</evidence>
<dbReference type="Gene3D" id="3.40.50.720">
    <property type="entry name" value="NAD(P)-binding Rossmann-like Domain"/>
    <property type="match status" value="1"/>
</dbReference>
<protein>
    <submittedName>
        <fullName evidence="4">Uncharacterized protein</fullName>
    </submittedName>
</protein>
<accession>A0A7R8WEC8</accession>
<proteinExistence type="inferred from homology"/>
<comment type="similarity">
    <text evidence="1">Belongs to the short-chain dehydrogenases/reductases (SDR) family.</text>
</comment>
<keyword evidence="3" id="KW-0560">Oxidoreductase</keyword>